<name>A0A517U5K2_9BACT</name>
<dbReference type="PANTHER" id="PTHR30005:SF0">
    <property type="entry name" value="RETROGRADE REGULATION PROTEIN 2"/>
    <property type="match status" value="1"/>
</dbReference>
<sequence length="554" mass="60736">MSEQQTYLAPDVVPRLAAIDVGSNSIRLVVAEAQAGGRYRILDEERETTRLGRSLAANGDLDEKSIEDSLTALRRFKSIITGFGVEGIRAIATCAVREATNGVAFCQRVQDELGLEIEVIDADMEAHLAFQSVRRRFDLVGKNTVLADIGGGSTEIVLANGELIEAVYATQLGAVRLAEKFGDDLTLDEKFLPMKRWIDRELRKTTEKPAAPLHLLIGSGGTFTSLASMLMAGRGLSRLPAAGYRATRADVCHLIDRLRKMKPEERKATPGLNADRIDIIIPGLAVIDGLMRRFRVNTLQVHAYGVRDGLLLTMIDQLQGTSAIASPNQDEQIDRFAEACGVNMVHSRHVAKLAVEIYAGLREFYELPAGDGRLLETAARLQDVGYLINYEGHHKHSYHLILHSRLEGFRPEELEIIANVARYHRGSAPKKKHENFSELNEADRLRVRQLAGVLRVAGGLDRSHNQTIRDVKVNGAPGQVVLTVSADEYPEVDIWSCRRRAELFEEVFEAQLSVQWAGHANGALPSATAADGPAAQLESGPAPKVQQALKASGK</sequence>
<dbReference type="EMBL" id="CP036339">
    <property type="protein sequence ID" value="QDT75840.1"/>
    <property type="molecule type" value="Genomic_DNA"/>
</dbReference>
<dbReference type="AlphaFoldDB" id="A0A517U5K2"/>
<protein>
    <submittedName>
        <fullName evidence="5">Exopolyphosphatase</fullName>
        <ecNumber evidence="5">3.6.1.11</ecNumber>
    </submittedName>
</protein>
<dbReference type="KEGG" id="llh:I41_50830"/>
<proteinExistence type="predicted"/>
<dbReference type="SUPFAM" id="SSF53067">
    <property type="entry name" value="Actin-like ATPase domain"/>
    <property type="match status" value="2"/>
</dbReference>
<evidence type="ECO:0000256" key="1">
    <source>
        <dbReference type="ARBA" id="ARBA00022801"/>
    </source>
</evidence>
<evidence type="ECO:0000259" key="4">
    <source>
        <dbReference type="Pfam" id="PF21447"/>
    </source>
</evidence>
<dbReference type="Proteomes" id="UP000317909">
    <property type="component" value="Chromosome"/>
</dbReference>
<dbReference type="Pfam" id="PF21447">
    <property type="entry name" value="Ppx-GppA_III"/>
    <property type="match status" value="1"/>
</dbReference>
<feature type="domain" description="Ppx/GppA phosphatase N-terminal" evidence="3">
    <location>
        <begin position="29"/>
        <end position="316"/>
    </location>
</feature>
<evidence type="ECO:0000313" key="6">
    <source>
        <dbReference type="Proteomes" id="UP000317909"/>
    </source>
</evidence>
<evidence type="ECO:0000313" key="5">
    <source>
        <dbReference type="EMBL" id="QDT75840.1"/>
    </source>
</evidence>
<dbReference type="CDD" id="cd24006">
    <property type="entry name" value="ASKHA_NBD_PPX_GppA"/>
    <property type="match status" value="1"/>
</dbReference>
<dbReference type="InterPro" id="IPR003607">
    <property type="entry name" value="HD/PDEase_dom"/>
</dbReference>
<dbReference type="CDD" id="cd00077">
    <property type="entry name" value="HDc"/>
    <property type="match status" value="1"/>
</dbReference>
<feature type="region of interest" description="Disordered" evidence="2">
    <location>
        <begin position="527"/>
        <end position="554"/>
    </location>
</feature>
<dbReference type="SUPFAM" id="SSF109604">
    <property type="entry name" value="HD-domain/PDEase-like"/>
    <property type="match status" value="1"/>
</dbReference>
<dbReference type="Gene3D" id="1.10.3210.10">
    <property type="entry name" value="Hypothetical protein af1432"/>
    <property type="match status" value="1"/>
</dbReference>
<dbReference type="EC" id="3.6.1.11" evidence="5"/>
<dbReference type="OrthoDB" id="9807195at2"/>
<organism evidence="5 6">
    <name type="scientific">Lacipirellula limnantheis</name>
    <dbReference type="NCBI Taxonomy" id="2528024"/>
    <lineage>
        <taxon>Bacteria</taxon>
        <taxon>Pseudomonadati</taxon>
        <taxon>Planctomycetota</taxon>
        <taxon>Planctomycetia</taxon>
        <taxon>Pirellulales</taxon>
        <taxon>Lacipirellulaceae</taxon>
        <taxon>Lacipirellula</taxon>
    </lineage>
</organism>
<keyword evidence="6" id="KW-1185">Reference proteome</keyword>
<dbReference type="Gene3D" id="3.30.420.40">
    <property type="match status" value="1"/>
</dbReference>
<evidence type="ECO:0000259" key="3">
    <source>
        <dbReference type="Pfam" id="PF02541"/>
    </source>
</evidence>
<dbReference type="PIRSF" id="PIRSF001267">
    <property type="entry name" value="Pyrophosphatase_GppA_Ppx"/>
    <property type="match status" value="1"/>
</dbReference>
<dbReference type="InterPro" id="IPR003695">
    <property type="entry name" value="Ppx_GppA_N"/>
</dbReference>
<keyword evidence="1 5" id="KW-0378">Hydrolase</keyword>
<dbReference type="InterPro" id="IPR043129">
    <property type="entry name" value="ATPase_NBD"/>
</dbReference>
<dbReference type="InterPro" id="IPR050273">
    <property type="entry name" value="GppA/Ppx_hydrolase"/>
</dbReference>
<gene>
    <name evidence="5" type="primary">ppx</name>
    <name evidence="5" type="ORF">I41_50830</name>
</gene>
<reference evidence="5 6" key="1">
    <citation type="submission" date="2019-02" db="EMBL/GenBank/DDBJ databases">
        <title>Deep-cultivation of Planctomycetes and their phenomic and genomic characterization uncovers novel biology.</title>
        <authorList>
            <person name="Wiegand S."/>
            <person name="Jogler M."/>
            <person name="Boedeker C."/>
            <person name="Pinto D."/>
            <person name="Vollmers J."/>
            <person name="Rivas-Marin E."/>
            <person name="Kohn T."/>
            <person name="Peeters S.H."/>
            <person name="Heuer A."/>
            <person name="Rast P."/>
            <person name="Oberbeckmann S."/>
            <person name="Bunk B."/>
            <person name="Jeske O."/>
            <person name="Meyerdierks A."/>
            <person name="Storesund J.E."/>
            <person name="Kallscheuer N."/>
            <person name="Luecker S."/>
            <person name="Lage O.M."/>
            <person name="Pohl T."/>
            <person name="Merkel B.J."/>
            <person name="Hornburger P."/>
            <person name="Mueller R.-W."/>
            <person name="Bruemmer F."/>
            <person name="Labrenz M."/>
            <person name="Spormann A.M."/>
            <person name="Op den Camp H."/>
            <person name="Overmann J."/>
            <person name="Amann R."/>
            <person name="Jetten M.S.M."/>
            <person name="Mascher T."/>
            <person name="Medema M.H."/>
            <person name="Devos D.P."/>
            <person name="Kaster A.-K."/>
            <person name="Ovreas L."/>
            <person name="Rohde M."/>
            <person name="Galperin M.Y."/>
            <person name="Jogler C."/>
        </authorList>
    </citation>
    <scope>NUCLEOTIDE SEQUENCE [LARGE SCALE GENOMIC DNA]</scope>
    <source>
        <strain evidence="5 6">I41</strain>
    </source>
</reference>
<dbReference type="Pfam" id="PF02541">
    <property type="entry name" value="Ppx-GppA"/>
    <property type="match status" value="1"/>
</dbReference>
<dbReference type="PANTHER" id="PTHR30005">
    <property type="entry name" value="EXOPOLYPHOSPHATASE"/>
    <property type="match status" value="1"/>
</dbReference>
<feature type="domain" description="Ppx/GppA phosphatase C-terminal" evidence="4">
    <location>
        <begin position="332"/>
        <end position="474"/>
    </location>
</feature>
<dbReference type="InterPro" id="IPR030673">
    <property type="entry name" value="PyroPPase_GppA_Ppx"/>
</dbReference>
<accession>A0A517U5K2</accession>
<dbReference type="InterPro" id="IPR048950">
    <property type="entry name" value="Ppx_GppA_C"/>
</dbReference>
<dbReference type="Gene3D" id="3.30.420.150">
    <property type="entry name" value="Exopolyphosphatase. Domain 2"/>
    <property type="match status" value="1"/>
</dbReference>
<dbReference type="GO" id="GO:0004309">
    <property type="term" value="F:exopolyphosphatase activity"/>
    <property type="evidence" value="ECO:0007669"/>
    <property type="project" value="UniProtKB-EC"/>
</dbReference>
<dbReference type="RefSeq" id="WP_145435615.1">
    <property type="nucleotide sequence ID" value="NZ_CP036339.1"/>
</dbReference>
<evidence type="ECO:0000256" key="2">
    <source>
        <dbReference type="SAM" id="MobiDB-lite"/>
    </source>
</evidence>